<protein>
    <submittedName>
        <fullName evidence="1">Uncharacterized protein</fullName>
    </submittedName>
</protein>
<evidence type="ECO:0000313" key="1">
    <source>
        <dbReference type="EMBL" id="GAA2423944.1"/>
    </source>
</evidence>
<sequence length="157" mass="18051">MKYVVARWEESHRGFWTDPREYLRRLAEFRDRLPEGARRFATDPAHYDFPGERCVKDLRLSEIGMSAMDVGALRLVFSPNPWKHVSGLVVEYTGVRRVDIVEDEHPWDEDEGYGTVLLDEILPVEGGCSHEFALSGSSVRIECADLDARWLEPSAER</sequence>
<accession>A0ABN3J877</accession>
<name>A0ABN3J877_9ACTN</name>
<keyword evidence="2" id="KW-1185">Reference proteome</keyword>
<gene>
    <name evidence="1" type="ORF">GCM10010405_02840</name>
</gene>
<evidence type="ECO:0000313" key="2">
    <source>
        <dbReference type="Proteomes" id="UP001501638"/>
    </source>
</evidence>
<reference evidence="1 2" key="1">
    <citation type="journal article" date="2019" name="Int. J. Syst. Evol. Microbiol.">
        <title>The Global Catalogue of Microorganisms (GCM) 10K type strain sequencing project: providing services to taxonomists for standard genome sequencing and annotation.</title>
        <authorList>
            <consortium name="The Broad Institute Genomics Platform"/>
            <consortium name="The Broad Institute Genome Sequencing Center for Infectious Disease"/>
            <person name="Wu L."/>
            <person name="Ma J."/>
        </authorList>
    </citation>
    <scope>NUCLEOTIDE SEQUENCE [LARGE SCALE GENOMIC DNA]</scope>
    <source>
        <strain evidence="1 2">JCM 6305</strain>
    </source>
</reference>
<dbReference type="RefSeq" id="WP_344320126.1">
    <property type="nucleotide sequence ID" value="NZ_BAAASZ010000003.1"/>
</dbReference>
<comment type="caution">
    <text evidence="1">The sequence shown here is derived from an EMBL/GenBank/DDBJ whole genome shotgun (WGS) entry which is preliminary data.</text>
</comment>
<dbReference type="EMBL" id="BAAASZ010000003">
    <property type="protein sequence ID" value="GAA2423944.1"/>
    <property type="molecule type" value="Genomic_DNA"/>
</dbReference>
<dbReference type="Proteomes" id="UP001501638">
    <property type="component" value="Unassembled WGS sequence"/>
</dbReference>
<organism evidence="1 2">
    <name type="scientific">Streptomyces macrosporus</name>
    <dbReference type="NCBI Taxonomy" id="44032"/>
    <lineage>
        <taxon>Bacteria</taxon>
        <taxon>Bacillati</taxon>
        <taxon>Actinomycetota</taxon>
        <taxon>Actinomycetes</taxon>
        <taxon>Kitasatosporales</taxon>
        <taxon>Streptomycetaceae</taxon>
        <taxon>Streptomyces</taxon>
    </lineage>
</organism>
<proteinExistence type="predicted"/>